<dbReference type="InterPro" id="IPR043519">
    <property type="entry name" value="NT_sf"/>
</dbReference>
<evidence type="ECO:0000313" key="2">
    <source>
        <dbReference type="Proteomes" id="UP000177309"/>
    </source>
</evidence>
<gene>
    <name evidence="1" type="ORF">A2462_02105</name>
</gene>
<organism evidence="1 2">
    <name type="scientific">candidate division WOR-1 bacterium RIFOXYC2_FULL_41_25</name>
    <dbReference type="NCBI Taxonomy" id="1802586"/>
    <lineage>
        <taxon>Bacteria</taxon>
        <taxon>Bacillati</taxon>
        <taxon>Saganbacteria</taxon>
    </lineage>
</organism>
<dbReference type="SUPFAM" id="SSF81301">
    <property type="entry name" value="Nucleotidyltransferase"/>
    <property type="match status" value="1"/>
</dbReference>
<evidence type="ECO:0008006" key="3">
    <source>
        <dbReference type="Google" id="ProtNLM"/>
    </source>
</evidence>
<accession>A0A1F4TR82</accession>
<name>A0A1F4TR82_UNCSA</name>
<dbReference type="AlphaFoldDB" id="A0A1F4TR82"/>
<dbReference type="Gene3D" id="3.30.460.40">
    <property type="match status" value="1"/>
</dbReference>
<reference evidence="1 2" key="1">
    <citation type="journal article" date="2016" name="Nat. Commun.">
        <title>Thousands of microbial genomes shed light on interconnected biogeochemical processes in an aquifer system.</title>
        <authorList>
            <person name="Anantharaman K."/>
            <person name="Brown C.T."/>
            <person name="Hug L.A."/>
            <person name="Sharon I."/>
            <person name="Castelle C.J."/>
            <person name="Probst A.J."/>
            <person name="Thomas B.C."/>
            <person name="Singh A."/>
            <person name="Wilkins M.J."/>
            <person name="Karaoz U."/>
            <person name="Brodie E.L."/>
            <person name="Williams K.H."/>
            <person name="Hubbard S.S."/>
            <person name="Banfield J.F."/>
        </authorList>
    </citation>
    <scope>NUCLEOTIDE SEQUENCE [LARGE SCALE GENOMIC DNA]</scope>
</reference>
<evidence type="ECO:0000313" key="1">
    <source>
        <dbReference type="EMBL" id="OGC35168.1"/>
    </source>
</evidence>
<proteinExistence type="predicted"/>
<dbReference type="Pfam" id="PF14907">
    <property type="entry name" value="NTP_transf_5"/>
    <property type="match status" value="1"/>
</dbReference>
<sequence>MDFESIFRVLLEDFKKNNIDFALIGGFAISALGQQRTTQDIDFLIPQEELYKIKKILTMYGYELIHESEDVANFAARIKQLGRVDFLLAHRKYTKAMLKRAQNKDFLNGKFRTKVVTPEDLIGLKIQAITNNPERYHQDMADIENLLKANLKNINWQAIEEYFIIFKKEDELKSLRERLKDA</sequence>
<dbReference type="InterPro" id="IPR039498">
    <property type="entry name" value="NTP_transf_5"/>
</dbReference>
<comment type="caution">
    <text evidence="1">The sequence shown here is derived from an EMBL/GenBank/DDBJ whole genome shotgun (WGS) entry which is preliminary data.</text>
</comment>
<dbReference type="EMBL" id="MEUI01000007">
    <property type="protein sequence ID" value="OGC35168.1"/>
    <property type="molecule type" value="Genomic_DNA"/>
</dbReference>
<dbReference type="Proteomes" id="UP000177309">
    <property type="component" value="Unassembled WGS sequence"/>
</dbReference>
<protein>
    <recommendedName>
        <fullName evidence="3">Polymerase nucleotidyl transferase domain-containing protein</fullName>
    </recommendedName>
</protein>